<gene>
    <name evidence="7" type="ORF">GCM10022278_19840</name>
</gene>
<dbReference type="PANTHER" id="PTHR46577">
    <property type="entry name" value="HTH-TYPE TRANSCRIPTIONAL REGULATORY PROTEIN GABR"/>
    <property type="match status" value="1"/>
</dbReference>
<dbReference type="CDD" id="cd00609">
    <property type="entry name" value="AAT_like"/>
    <property type="match status" value="1"/>
</dbReference>
<keyword evidence="5" id="KW-0804">Transcription</keyword>
<evidence type="ECO:0000313" key="7">
    <source>
        <dbReference type="EMBL" id="GAA3961832.1"/>
    </source>
</evidence>
<dbReference type="RefSeq" id="WP_344805829.1">
    <property type="nucleotide sequence ID" value="NZ_BAABBO010000009.1"/>
</dbReference>
<dbReference type="InterPro" id="IPR015424">
    <property type="entry name" value="PyrdxlP-dep_Trfase"/>
</dbReference>
<proteinExistence type="inferred from homology"/>
<reference evidence="8" key="1">
    <citation type="journal article" date="2019" name="Int. J. Syst. Evol. Microbiol.">
        <title>The Global Catalogue of Microorganisms (GCM) 10K type strain sequencing project: providing services to taxonomists for standard genome sequencing and annotation.</title>
        <authorList>
            <consortium name="The Broad Institute Genomics Platform"/>
            <consortium name="The Broad Institute Genome Sequencing Center for Infectious Disease"/>
            <person name="Wu L."/>
            <person name="Ma J."/>
        </authorList>
    </citation>
    <scope>NUCLEOTIDE SEQUENCE [LARGE SCALE GENOMIC DNA]</scope>
    <source>
        <strain evidence="8">JCM 17555</strain>
    </source>
</reference>
<dbReference type="Gene3D" id="3.90.1150.10">
    <property type="entry name" value="Aspartate Aminotransferase, domain 1"/>
    <property type="match status" value="1"/>
</dbReference>
<organism evidence="7 8">
    <name type="scientific">Allohahella marinimesophila</name>
    <dbReference type="NCBI Taxonomy" id="1054972"/>
    <lineage>
        <taxon>Bacteria</taxon>
        <taxon>Pseudomonadati</taxon>
        <taxon>Pseudomonadota</taxon>
        <taxon>Gammaproteobacteria</taxon>
        <taxon>Oceanospirillales</taxon>
        <taxon>Hahellaceae</taxon>
        <taxon>Allohahella</taxon>
    </lineage>
</organism>
<dbReference type="SMART" id="SM00345">
    <property type="entry name" value="HTH_GNTR"/>
    <property type="match status" value="1"/>
</dbReference>
<dbReference type="InterPro" id="IPR015421">
    <property type="entry name" value="PyrdxlP-dep_Trfase_major"/>
</dbReference>
<dbReference type="InterPro" id="IPR051446">
    <property type="entry name" value="HTH_trans_reg/aminotransferase"/>
</dbReference>
<dbReference type="Pfam" id="PF00392">
    <property type="entry name" value="GntR"/>
    <property type="match status" value="1"/>
</dbReference>
<accession>A0ABP7PBM5</accession>
<dbReference type="InterPro" id="IPR004839">
    <property type="entry name" value="Aminotransferase_I/II_large"/>
</dbReference>
<comment type="caution">
    <text evidence="7">The sequence shown here is derived from an EMBL/GenBank/DDBJ whole genome shotgun (WGS) entry which is preliminary data.</text>
</comment>
<dbReference type="PROSITE" id="PS50949">
    <property type="entry name" value="HTH_GNTR"/>
    <property type="match status" value="1"/>
</dbReference>
<evidence type="ECO:0000259" key="6">
    <source>
        <dbReference type="PROSITE" id="PS50949"/>
    </source>
</evidence>
<protein>
    <submittedName>
        <fullName evidence="7">PLP-dependent aminotransferase family protein</fullName>
    </submittedName>
</protein>
<dbReference type="CDD" id="cd07377">
    <property type="entry name" value="WHTH_GntR"/>
    <property type="match status" value="1"/>
</dbReference>
<dbReference type="PANTHER" id="PTHR46577:SF2">
    <property type="entry name" value="TRANSCRIPTIONAL REGULATORY PROTEIN"/>
    <property type="match status" value="1"/>
</dbReference>
<dbReference type="InterPro" id="IPR036388">
    <property type="entry name" value="WH-like_DNA-bd_sf"/>
</dbReference>
<feature type="domain" description="HTH gntR-type" evidence="6">
    <location>
        <begin position="3"/>
        <end position="71"/>
    </location>
</feature>
<dbReference type="SUPFAM" id="SSF53383">
    <property type="entry name" value="PLP-dependent transferases"/>
    <property type="match status" value="1"/>
</dbReference>
<dbReference type="Gene3D" id="3.40.640.10">
    <property type="entry name" value="Type I PLP-dependent aspartate aminotransferase-like (Major domain)"/>
    <property type="match status" value="1"/>
</dbReference>
<keyword evidence="3" id="KW-0805">Transcription regulation</keyword>
<dbReference type="Proteomes" id="UP001501337">
    <property type="component" value="Unassembled WGS sequence"/>
</dbReference>
<keyword evidence="7" id="KW-0808">Transferase</keyword>
<evidence type="ECO:0000256" key="3">
    <source>
        <dbReference type="ARBA" id="ARBA00023015"/>
    </source>
</evidence>
<dbReference type="Pfam" id="PF00155">
    <property type="entry name" value="Aminotran_1_2"/>
    <property type="match status" value="1"/>
</dbReference>
<keyword evidence="8" id="KW-1185">Reference proteome</keyword>
<dbReference type="EMBL" id="BAABBO010000009">
    <property type="protein sequence ID" value="GAA3961832.1"/>
    <property type="molecule type" value="Genomic_DNA"/>
</dbReference>
<dbReference type="GO" id="GO:0008483">
    <property type="term" value="F:transaminase activity"/>
    <property type="evidence" value="ECO:0007669"/>
    <property type="project" value="UniProtKB-KW"/>
</dbReference>
<name>A0ABP7PBM5_9GAMM</name>
<keyword evidence="4" id="KW-0238">DNA-binding</keyword>
<evidence type="ECO:0000256" key="2">
    <source>
        <dbReference type="ARBA" id="ARBA00022898"/>
    </source>
</evidence>
<dbReference type="InterPro" id="IPR015422">
    <property type="entry name" value="PyrdxlP-dep_Trfase_small"/>
</dbReference>
<evidence type="ECO:0000256" key="1">
    <source>
        <dbReference type="ARBA" id="ARBA00005384"/>
    </source>
</evidence>
<dbReference type="Gene3D" id="1.10.10.10">
    <property type="entry name" value="Winged helix-like DNA-binding domain superfamily/Winged helix DNA-binding domain"/>
    <property type="match status" value="1"/>
</dbReference>
<dbReference type="InterPro" id="IPR000524">
    <property type="entry name" value="Tscrpt_reg_HTH_GntR"/>
</dbReference>
<sequence length="480" mass="53550">MESNLYSKIAEHVRDQIRHGLFDAGDKLPSVRTLAKQQQVSIATVNSAYTLLESRGLIESRPKSGYYVLRTTEDKLKQPTQIRSLPKPRPANISQLIMQVQRDAAARNGLTMSSAIPNLDFPIVGLMKKTFTRIARQRGYLGNGYDSPEGLPAFRQQIARRAIDAGVYVSPDEIITTAGCQNAMALCLQVLTKPGDIVAVESPAYYGLLQLIQAYGLRAMEIPSNPQTGMSLEALKLALHEWPVKAVMTVGTFSNPMGTLMPDEHKRELVALLERHDVALVEDDIYGELQFGEVRPKAIKAYDTGGRVLLCSSLSKTVDPQLRLGWVMPGRYLDQITHQKFVNSIASPTLPQLVMTEILSMGAFDKHLRLARETYRQRFERLTELVNEHFPPETRMSKPQGGLVAWLELPKIVDATALYHKAHDHGILFAPGEMFSVSGHYRNCLRLSYAQGWSREREQAIALLGHWVSELARSPSHSAA</sequence>
<keyword evidence="7" id="KW-0032">Aminotransferase</keyword>
<evidence type="ECO:0000256" key="5">
    <source>
        <dbReference type="ARBA" id="ARBA00023163"/>
    </source>
</evidence>
<evidence type="ECO:0000313" key="8">
    <source>
        <dbReference type="Proteomes" id="UP001501337"/>
    </source>
</evidence>
<comment type="similarity">
    <text evidence="1">In the C-terminal section; belongs to the class-I pyridoxal-phosphate-dependent aminotransferase family.</text>
</comment>
<dbReference type="SUPFAM" id="SSF46785">
    <property type="entry name" value="Winged helix' DNA-binding domain"/>
    <property type="match status" value="1"/>
</dbReference>
<dbReference type="InterPro" id="IPR036390">
    <property type="entry name" value="WH_DNA-bd_sf"/>
</dbReference>
<evidence type="ECO:0000256" key="4">
    <source>
        <dbReference type="ARBA" id="ARBA00023125"/>
    </source>
</evidence>
<keyword evidence="2" id="KW-0663">Pyridoxal phosphate</keyword>